<gene>
    <name evidence="1" type="primary">thyA_2</name>
    <name evidence="1" type="ORF">NCTC12195_02524</name>
</gene>
<name>A0A380FI10_STAGA</name>
<dbReference type="SUPFAM" id="SSF55831">
    <property type="entry name" value="Thymidylate synthase/dCMP hydroxymethylase"/>
    <property type="match status" value="1"/>
</dbReference>
<dbReference type="GO" id="GO:0032259">
    <property type="term" value="P:methylation"/>
    <property type="evidence" value="ECO:0007669"/>
    <property type="project" value="UniProtKB-KW"/>
</dbReference>
<organism evidence="1 2">
    <name type="scientific">Staphylococcus gallinarum</name>
    <dbReference type="NCBI Taxonomy" id="1293"/>
    <lineage>
        <taxon>Bacteria</taxon>
        <taxon>Bacillati</taxon>
        <taxon>Bacillota</taxon>
        <taxon>Bacilli</taxon>
        <taxon>Bacillales</taxon>
        <taxon>Staphylococcaceae</taxon>
        <taxon>Staphylococcus</taxon>
    </lineage>
</organism>
<dbReference type="Proteomes" id="UP000255277">
    <property type="component" value="Unassembled WGS sequence"/>
</dbReference>
<reference evidence="1 2" key="1">
    <citation type="submission" date="2018-06" db="EMBL/GenBank/DDBJ databases">
        <authorList>
            <consortium name="Pathogen Informatics"/>
            <person name="Doyle S."/>
        </authorList>
    </citation>
    <scope>NUCLEOTIDE SEQUENCE [LARGE SCALE GENOMIC DNA]</scope>
    <source>
        <strain evidence="1 2">NCTC12195</strain>
    </source>
</reference>
<dbReference type="AlphaFoldDB" id="A0A380FI10"/>
<dbReference type="InterPro" id="IPR036926">
    <property type="entry name" value="Thymidate_synth/dCMP_Mease_sf"/>
</dbReference>
<dbReference type="EMBL" id="UHDK01000001">
    <property type="protein sequence ID" value="SUM33071.1"/>
    <property type="molecule type" value="Genomic_DNA"/>
</dbReference>
<evidence type="ECO:0000313" key="1">
    <source>
        <dbReference type="EMBL" id="SUM33071.1"/>
    </source>
</evidence>
<dbReference type="Gene3D" id="3.30.572.10">
    <property type="entry name" value="Thymidylate synthase/dCMP hydroxymethylase domain"/>
    <property type="match status" value="1"/>
</dbReference>
<keyword evidence="1" id="KW-0808">Transferase</keyword>
<keyword evidence="1" id="KW-0489">Methyltransferase</keyword>
<evidence type="ECO:0000313" key="2">
    <source>
        <dbReference type="Proteomes" id="UP000255277"/>
    </source>
</evidence>
<protein>
    <submittedName>
        <fullName evidence="1">Thymidylate synthase</fullName>
        <ecNumber evidence="1">2.1.1.45</ecNumber>
    </submittedName>
</protein>
<proteinExistence type="predicted"/>
<dbReference type="EC" id="2.1.1.45" evidence="1"/>
<accession>A0A380FI10</accession>
<dbReference type="GO" id="GO:0004799">
    <property type="term" value="F:thymidylate synthase activity"/>
    <property type="evidence" value="ECO:0007669"/>
    <property type="project" value="UniProtKB-EC"/>
</dbReference>
<sequence>MQNTFDQSYHELCEAILEIGKEKEDRTNTGTISKIWPSATFLI</sequence>